<name>A0AC35GHW3_9BILA</name>
<proteinExistence type="predicted"/>
<reference evidence="2" key="1">
    <citation type="submission" date="2022-11" db="UniProtKB">
        <authorList>
            <consortium name="WormBaseParasite"/>
        </authorList>
    </citation>
    <scope>IDENTIFICATION</scope>
</reference>
<dbReference type="WBParaSite" id="PS1159_v2.g5158.t1">
    <property type="protein sequence ID" value="PS1159_v2.g5158.t1"/>
    <property type="gene ID" value="PS1159_v2.g5158"/>
</dbReference>
<evidence type="ECO:0000313" key="1">
    <source>
        <dbReference type="Proteomes" id="UP000887580"/>
    </source>
</evidence>
<sequence length="335" mass="37226">MAPPRFLMSNPASPNVNNLQPSIATIATATAAAGNGRSEDAVMNDFSFGGSTPNLSNDWGVSIIQKKPFTTSTPARRKKYASSTSYFVDCDGQMIGEERTSTKQPTKFFHNNRILNAVEDNTLVMENANPERPAQVPPQVNGYDAGVSFSRLSGAFPKDGSSSSRVVTSLANDNSYQILNTTEGRVLADVCQSIAIQERTQELKREQQQRNALKKPGLRTQKAETFLKPVKVEREEFVKEWEKLESKHGFGPTTYDAKKPNELNDIDVKFQKFGVQRLVSVSSTPTSLNFCGIFNNKMIYGRMKTNPENGKYQLEVRSDCPEAAEAVGLWMFRKM</sequence>
<dbReference type="Proteomes" id="UP000887580">
    <property type="component" value="Unplaced"/>
</dbReference>
<protein>
    <submittedName>
        <fullName evidence="2">Clathrin adaptor alpha-adaptin appendage C-terminal subdomain domain-containing protein</fullName>
    </submittedName>
</protein>
<accession>A0AC35GHW3</accession>
<evidence type="ECO:0000313" key="2">
    <source>
        <dbReference type="WBParaSite" id="PS1159_v2.g5158.t1"/>
    </source>
</evidence>
<organism evidence="1 2">
    <name type="scientific">Panagrolaimus sp. PS1159</name>
    <dbReference type="NCBI Taxonomy" id="55785"/>
    <lineage>
        <taxon>Eukaryota</taxon>
        <taxon>Metazoa</taxon>
        <taxon>Ecdysozoa</taxon>
        <taxon>Nematoda</taxon>
        <taxon>Chromadorea</taxon>
        <taxon>Rhabditida</taxon>
        <taxon>Tylenchina</taxon>
        <taxon>Panagrolaimomorpha</taxon>
        <taxon>Panagrolaimoidea</taxon>
        <taxon>Panagrolaimidae</taxon>
        <taxon>Panagrolaimus</taxon>
    </lineage>
</organism>